<accession>A0A9N9JJE2</accession>
<name>A0A9N9JJE2_9GLOM</name>
<comment type="caution">
    <text evidence="2">The sequence shown here is derived from an EMBL/GenBank/DDBJ whole genome shotgun (WGS) entry which is preliminary data.</text>
</comment>
<proteinExistence type="predicted"/>
<keyword evidence="3" id="KW-1185">Reference proteome</keyword>
<evidence type="ECO:0000313" key="3">
    <source>
        <dbReference type="Proteomes" id="UP000789759"/>
    </source>
</evidence>
<reference evidence="2" key="1">
    <citation type="submission" date="2021-06" db="EMBL/GenBank/DDBJ databases">
        <authorList>
            <person name="Kallberg Y."/>
            <person name="Tangrot J."/>
            <person name="Rosling A."/>
        </authorList>
    </citation>
    <scope>NUCLEOTIDE SEQUENCE</scope>
    <source>
        <strain evidence="2">FL966</strain>
    </source>
</reference>
<gene>
    <name evidence="2" type="ORF">CPELLU_LOCUS16642</name>
</gene>
<feature type="non-terminal residue" evidence="2">
    <location>
        <position position="1"/>
    </location>
</feature>
<evidence type="ECO:0000313" key="2">
    <source>
        <dbReference type="EMBL" id="CAG8785261.1"/>
    </source>
</evidence>
<feature type="compositionally biased region" description="Low complexity" evidence="1">
    <location>
        <begin position="12"/>
        <end position="25"/>
    </location>
</feature>
<sequence>FDNKNNLNNVTNSEFENNLSSSSSEKLPDSSENELQSKKVKTSFDSYKNN</sequence>
<dbReference type="AlphaFoldDB" id="A0A9N9JJE2"/>
<feature type="compositionally biased region" description="Polar residues" evidence="1">
    <location>
        <begin position="1"/>
        <end position="11"/>
    </location>
</feature>
<protein>
    <submittedName>
        <fullName evidence="2">2163_t:CDS:1</fullName>
    </submittedName>
</protein>
<dbReference type="EMBL" id="CAJVQA010025223">
    <property type="protein sequence ID" value="CAG8785261.1"/>
    <property type="molecule type" value="Genomic_DNA"/>
</dbReference>
<evidence type="ECO:0000256" key="1">
    <source>
        <dbReference type="SAM" id="MobiDB-lite"/>
    </source>
</evidence>
<feature type="region of interest" description="Disordered" evidence="1">
    <location>
        <begin position="1"/>
        <end position="50"/>
    </location>
</feature>
<dbReference type="Proteomes" id="UP000789759">
    <property type="component" value="Unassembled WGS sequence"/>
</dbReference>
<organism evidence="2 3">
    <name type="scientific">Cetraspora pellucida</name>
    <dbReference type="NCBI Taxonomy" id="1433469"/>
    <lineage>
        <taxon>Eukaryota</taxon>
        <taxon>Fungi</taxon>
        <taxon>Fungi incertae sedis</taxon>
        <taxon>Mucoromycota</taxon>
        <taxon>Glomeromycotina</taxon>
        <taxon>Glomeromycetes</taxon>
        <taxon>Diversisporales</taxon>
        <taxon>Gigasporaceae</taxon>
        <taxon>Cetraspora</taxon>
    </lineage>
</organism>